<keyword evidence="6" id="KW-0698">rRNA processing</keyword>
<dbReference type="Gene3D" id="3.40.50.150">
    <property type="entry name" value="Vaccinia Virus protein VP39"/>
    <property type="match status" value="1"/>
</dbReference>
<dbReference type="EMBL" id="JBHUMO010000072">
    <property type="protein sequence ID" value="MFD2729982.1"/>
    <property type="molecule type" value="Genomic_DNA"/>
</dbReference>
<evidence type="ECO:0000256" key="4">
    <source>
        <dbReference type="ARBA" id="ARBA00012140"/>
    </source>
</evidence>
<dbReference type="Gene3D" id="3.30.70.1170">
    <property type="entry name" value="Sun protein, domain 3"/>
    <property type="match status" value="1"/>
</dbReference>
<comment type="subcellular location">
    <subcellularLocation>
        <location evidence="2">Cytoplasm</location>
    </subcellularLocation>
</comment>
<dbReference type="InterPro" id="IPR004573">
    <property type="entry name" value="rRNA_ssu_MeTfrase_B"/>
</dbReference>
<dbReference type="InterPro" id="IPR029063">
    <property type="entry name" value="SAM-dependent_MTases_sf"/>
</dbReference>
<evidence type="ECO:0000313" key="16">
    <source>
        <dbReference type="EMBL" id="MFD2729982.1"/>
    </source>
</evidence>
<dbReference type="Gene3D" id="1.10.940.10">
    <property type="entry name" value="NusB-like"/>
    <property type="match status" value="1"/>
</dbReference>
<dbReference type="PANTHER" id="PTHR22807:SF53">
    <property type="entry name" value="RIBOSOMAL RNA SMALL SUBUNIT METHYLTRANSFERASE B-RELATED"/>
    <property type="match status" value="1"/>
</dbReference>
<keyword evidence="17" id="KW-1185">Reference proteome</keyword>
<evidence type="ECO:0000256" key="12">
    <source>
        <dbReference type="ARBA" id="ARBA00031088"/>
    </source>
</evidence>
<dbReference type="Proteomes" id="UP001597427">
    <property type="component" value="Unassembled WGS sequence"/>
</dbReference>
<dbReference type="Pfam" id="PF01029">
    <property type="entry name" value="NusB"/>
    <property type="match status" value="1"/>
</dbReference>
<feature type="domain" description="SAM-dependent MTase RsmB/NOP-type" evidence="15">
    <location>
        <begin position="176"/>
        <end position="452"/>
    </location>
</feature>
<dbReference type="PANTHER" id="PTHR22807">
    <property type="entry name" value="NOP2 YEAST -RELATED NOL1/NOP2/FMU SUN DOMAIN-CONTAINING"/>
    <property type="match status" value="1"/>
</dbReference>
<keyword evidence="5" id="KW-0963">Cytoplasm</keyword>
<evidence type="ECO:0000256" key="2">
    <source>
        <dbReference type="ARBA" id="ARBA00004496"/>
    </source>
</evidence>
<dbReference type="GO" id="GO:0008168">
    <property type="term" value="F:methyltransferase activity"/>
    <property type="evidence" value="ECO:0007669"/>
    <property type="project" value="UniProtKB-KW"/>
</dbReference>
<comment type="function">
    <text evidence="1">Specifically methylates the cytosine at position 967 (m5C967) of 16S rRNA.</text>
</comment>
<dbReference type="InterPro" id="IPR035926">
    <property type="entry name" value="NusB-like_sf"/>
</dbReference>
<keyword evidence="9 14" id="KW-0949">S-adenosyl-L-methionine</keyword>
<dbReference type="CDD" id="cd02440">
    <property type="entry name" value="AdoMet_MTases"/>
    <property type="match status" value="1"/>
</dbReference>
<keyword evidence="10 14" id="KW-0694">RNA-binding</keyword>
<evidence type="ECO:0000256" key="14">
    <source>
        <dbReference type="PROSITE-ProRule" id="PRU01023"/>
    </source>
</evidence>
<dbReference type="InterPro" id="IPR049560">
    <property type="entry name" value="MeTrfase_RsmB-F_NOP2_cat"/>
</dbReference>
<evidence type="ECO:0000259" key="15">
    <source>
        <dbReference type="PROSITE" id="PS51686"/>
    </source>
</evidence>
<proteinExistence type="inferred from homology"/>
<evidence type="ECO:0000256" key="1">
    <source>
        <dbReference type="ARBA" id="ARBA00002724"/>
    </source>
</evidence>
<evidence type="ECO:0000256" key="7">
    <source>
        <dbReference type="ARBA" id="ARBA00022603"/>
    </source>
</evidence>
<dbReference type="NCBIfam" id="TIGR00563">
    <property type="entry name" value="rsmB"/>
    <property type="match status" value="1"/>
</dbReference>
<dbReference type="PRINTS" id="PR02008">
    <property type="entry name" value="RCMTFAMILY"/>
</dbReference>
<evidence type="ECO:0000256" key="13">
    <source>
        <dbReference type="ARBA" id="ARBA00047283"/>
    </source>
</evidence>
<evidence type="ECO:0000256" key="6">
    <source>
        <dbReference type="ARBA" id="ARBA00022552"/>
    </source>
</evidence>
<dbReference type="GO" id="GO:0032259">
    <property type="term" value="P:methylation"/>
    <property type="evidence" value="ECO:0007669"/>
    <property type="project" value="UniProtKB-KW"/>
</dbReference>
<dbReference type="InterPro" id="IPR054728">
    <property type="entry name" value="RsmB-like_ferredoxin"/>
</dbReference>
<dbReference type="Pfam" id="PF22458">
    <property type="entry name" value="RsmF-B_ferredox"/>
    <property type="match status" value="1"/>
</dbReference>
<dbReference type="EC" id="2.1.1.176" evidence="4"/>
<reference evidence="17" key="1">
    <citation type="journal article" date="2019" name="Int. J. Syst. Evol. Microbiol.">
        <title>The Global Catalogue of Microorganisms (GCM) 10K type strain sequencing project: providing services to taxonomists for standard genome sequencing and annotation.</title>
        <authorList>
            <consortium name="The Broad Institute Genomics Platform"/>
            <consortium name="The Broad Institute Genome Sequencing Center for Infectious Disease"/>
            <person name="Wu L."/>
            <person name="Ma J."/>
        </authorList>
    </citation>
    <scope>NUCLEOTIDE SEQUENCE [LARGE SCALE GENOMIC DNA]</scope>
    <source>
        <strain evidence="17">TISTR 932</strain>
    </source>
</reference>
<sequence>MSKKANGLTKTVRFVAFTLLERIDKGGAYSNLAIKEAIETTHLNEKDARLLTELVYGAVGNQLRLDYYLAPFLKKTKKVDRWVQCLLRMSVYQFTFLDKVPNHAIVNEAVEIAKYRGNIGIGQFVNGVLRQIQRVGVPDVQAIDDHLERVAISYSLPIWLVQALVQQIGMEATEKLGESLMKPSHVSARVDTRWCTIQQAIAELANEGIVAKPSLLSSVGIVAEKGFLAGSTLFQQGRMTIQDESSMLVAPILDVQPGDKVLDACAAPGGKTTHIATYLDAKKGGEVLALDIHSHKVALIQENAERLQVEDVVRARQLDARDVAKVVPNETFDRILVDAPCSGIGLIRRKPDIKYQKTPQDFQNLPKIQLSILESVAPSLKSGGRLVYSTCTIMEEENEQVVNAFLANHPEFELVTPNVNEHVRPALANQMLTIYPQMYHTDGFFISCLQKK</sequence>
<comment type="catalytic activity">
    <reaction evidence="13">
        <text>cytidine(967) in 16S rRNA + S-adenosyl-L-methionine = 5-methylcytidine(967) in 16S rRNA + S-adenosyl-L-homocysteine + H(+)</text>
        <dbReference type="Rhea" id="RHEA:42748"/>
        <dbReference type="Rhea" id="RHEA-COMP:10219"/>
        <dbReference type="Rhea" id="RHEA-COMP:10220"/>
        <dbReference type="ChEBI" id="CHEBI:15378"/>
        <dbReference type="ChEBI" id="CHEBI:57856"/>
        <dbReference type="ChEBI" id="CHEBI:59789"/>
        <dbReference type="ChEBI" id="CHEBI:74483"/>
        <dbReference type="ChEBI" id="CHEBI:82748"/>
        <dbReference type="EC" id="2.1.1.176"/>
    </reaction>
</comment>
<comment type="similarity">
    <text evidence="3 14">Belongs to the class I-like SAM-binding methyltransferase superfamily. RsmB/NOP family.</text>
</comment>
<evidence type="ECO:0000256" key="11">
    <source>
        <dbReference type="ARBA" id="ARBA00030399"/>
    </source>
</evidence>
<dbReference type="InterPro" id="IPR023267">
    <property type="entry name" value="RCMT"/>
</dbReference>
<dbReference type="PROSITE" id="PS51686">
    <property type="entry name" value="SAM_MT_RSMB_NOP"/>
    <property type="match status" value="1"/>
</dbReference>
<accession>A0ABW5TKZ5</accession>
<feature type="active site" description="Nucleophile" evidence="14">
    <location>
        <position position="391"/>
    </location>
</feature>
<organism evidence="16 17">
    <name type="scientific">Enterococcus camelliae</name>
    <dbReference type="NCBI Taxonomy" id="453959"/>
    <lineage>
        <taxon>Bacteria</taxon>
        <taxon>Bacillati</taxon>
        <taxon>Bacillota</taxon>
        <taxon>Bacilli</taxon>
        <taxon>Lactobacillales</taxon>
        <taxon>Enterococcaceae</taxon>
        <taxon>Enterococcus</taxon>
    </lineage>
</organism>
<dbReference type="NCBIfam" id="NF011494">
    <property type="entry name" value="PRK14902.1"/>
    <property type="match status" value="1"/>
</dbReference>
<evidence type="ECO:0000256" key="3">
    <source>
        <dbReference type="ARBA" id="ARBA00007494"/>
    </source>
</evidence>
<dbReference type="SUPFAM" id="SSF48013">
    <property type="entry name" value="NusB-like"/>
    <property type="match status" value="1"/>
</dbReference>
<dbReference type="RefSeq" id="WP_379982829.1">
    <property type="nucleotide sequence ID" value="NZ_JBHUMO010000072.1"/>
</dbReference>
<gene>
    <name evidence="16" type="primary">rsmB</name>
    <name evidence="16" type="ORF">ACFSR0_11415</name>
</gene>
<feature type="binding site" evidence="14">
    <location>
        <begin position="265"/>
        <end position="271"/>
    </location>
    <ligand>
        <name>S-adenosyl-L-methionine</name>
        <dbReference type="ChEBI" id="CHEBI:59789"/>
    </ligand>
</feature>
<feature type="binding site" evidence="14">
    <location>
        <position position="319"/>
    </location>
    <ligand>
        <name>S-adenosyl-L-methionine</name>
        <dbReference type="ChEBI" id="CHEBI:59789"/>
    </ligand>
</feature>
<evidence type="ECO:0000256" key="8">
    <source>
        <dbReference type="ARBA" id="ARBA00022679"/>
    </source>
</evidence>
<evidence type="ECO:0000256" key="10">
    <source>
        <dbReference type="ARBA" id="ARBA00022884"/>
    </source>
</evidence>
<dbReference type="Pfam" id="PF01189">
    <property type="entry name" value="Methyltr_RsmB-F"/>
    <property type="match status" value="1"/>
</dbReference>
<keyword evidence="7 14" id="KW-0489">Methyltransferase</keyword>
<dbReference type="PROSITE" id="PS01153">
    <property type="entry name" value="NOL1_NOP2_SUN"/>
    <property type="match status" value="1"/>
</dbReference>
<protein>
    <recommendedName>
        <fullName evidence="4">16S rRNA (cytosine(967)-C(5))-methyltransferase</fullName>
        <ecNumber evidence="4">2.1.1.176</ecNumber>
    </recommendedName>
    <alternativeName>
        <fullName evidence="11">16S rRNA m5C967 methyltransferase</fullName>
    </alternativeName>
    <alternativeName>
        <fullName evidence="12">rRNA (cytosine-C(5)-)-methyltransferase RsmB</fullName>
    </alternativeName>
</protein>
<comment type="caution">
    <text evidence="16">The sequence shown here is derived from an EMBL/GenBank/DDBJ whole genome shotgun (WGS) entry which is preliminary data.</text>
</comment>
<name>A0ABW5TKZ5_9ENTE</name>
<evidence type="ECO:0000313" key="17">
    <source>
        <dbReference type="Proteomes" id="UP001597427"/>
    </source>
</evidence>
<dbReference type="InterPro" id="IPR006027">
    <property type="entry name" value="NusB_RsmB_TIM44"/>
</dbReference>
<dbReference type="SUPFAM" id="SSF53335">
    <property type="entry name" value="S-adenosyl-L-methionine-dependent methyltransferases"/>
    <property type="match status" value="1"/>
</dbReference>
<evidence type="ECO:0000256" key="9">
    <source>
        <dbReference type="ARBA" id="ARBA00022691"/>
    </source>
</evidence>
<dbReference type="InterPro" id="IPR018314">
    <property type="entry name" value="RsmB/NOL1/NOP2-like_CS"/>
</dbReference>
<feature type="binding site" evidence="14">
    <location>
        <position position="338"/>
    </location>
    <ligand>
        <name>S-adenosyl-L-methionine</name>
        <dbReference type="ChEBI" id="CHEBI:59789"/>
    </ligand>
</feature>
<feature type="binding site" evidence="14">
    <location>
        <position position="291"/>
    </location>
    <ligand>
        <name>S-adenosyl-L-methionine</name>
        <dbReference type="ChEBI" id="CHEBI:59789"/>
    </ligand>
</feature>
<evidence type="ECO:0000256" key="5">
    <source>
        <dbReference type="ARBA" id="ARBA00022490"/>
    </source>
</evidence>
<keyword evidence="8 14" id="KW-0808">Transferase</keyword>
<dbReference type="InterPro" id="IPR001678">
    <property type="entry name" value="MeTrfase_RsmB-F_NOP2_dom"/>
</dbReference>